<dbReference type="Pfam" id="PF00296">
    <property type="entry name" value="Bac_luciferase"/>
    <property type="match status" value="1"/>
</dbReference>
<reference evidence="6" key="1">
    <citation type="submission" date="2020-12" db="EMBL/GenBank/DDBJ databases">
        <title>Genomic characterization of non-nitrogen-fixing Frankia strains.</title>
        <authorList>
            <person name="Carlos-Shanley C."/>
            <person name="Guerra T."/>
            <person name="Hahn D."/>
        </authorList>
    </citation>
    <scope>NUCLEOTIDE SEQUENCE</scope>
    <source>
        <strain evidence="6">CN6</strain>
    </source>
</reference>
<dbReference type="Gene3D" id="3.20.20.30">
    <property type="entry name" value="Luciferase-like domain"/>
    <property type="match status" value="1"/>
</dbReference>
<dbReference type="InterPro" id="IPR036661">
    <property type="entry name" value="Luciferase-like_sf"/>
</dbReference>
<comment type="caution">
    <text evidence="6">The sequence shown here is derived from an EMBL/GenBank/DDBJ whole genome shotgun (WGS) entry which is preliminary data.</text>
</comment>
<evidence type="ECO:0000256" key="3">
    <source>
        <dbReference type="ARBA" id="ARBA00023002"/>
    </source>
</evidence>
<evidence type="ECO:0000256" key="4">
    <source>
        <dbReference type="ARBA" id="ARBA00023033"/>
    </source>
</evidence>
<dbReference type="GO" id="GO:0008726">
    <property type="term" value="F:alkanesulfonate monooxygenase activity"/>
    <property type="evidence" value="ECO:0007669"/>
    <property type="project" value="TreeGrafter"/>
</dbReference>
<gene>
    <name evidence="6" type="ORF">I7412_19190</name>
</gene>
<keyword evidence="7" id="KW-1185">Reference proteome</keyword>
<dbReference type="GO" id="GO:0046306">
    <property type="term" value="P:alkanesulfonate catabolic process"/>
    <property type="evidence" value="ECO:0007669"/>
    <property type="project" value="TreeGrafter"/>
</dbReference>
<protein>
    <submittedName>
        <fullName evidence="6">LLM class flavin-dependent oxidoreductase</fullName>
    </submittedName>
</protein>
<dbReference type="AlphaFoldDB" id="A0A937UPN2"/>
<feature type="domain" description="Luciferase-like" evidence="5">
    <location>
        <begin position="1"/>
        <end position="209"/>
    </location>
</feature>
<keyword evidence="1" id="KW-0285">Flavoprotein</keyword>
<proteinExistence type="predicted"/>
<dbReference type="Proteomes" id="UP000604475">
    <property type="component" value="Unassembled WGS sequence"/>
</dbReference>
<dbReference type="EMBL" id="JAEACQ010000225">
    <property type="protein sequence ID" value="MBL7629248.1"/>
    <property type="molecule type" value="Genomic_DNA"/>
</dbReference>
<keyword evidence="4" id="KW-0503">Monooxygenase</keyword>
<evidence type="ECO:0000256" key="2">
    <source>
        <dbReference type="ARBA" id="ARBA00022643"/>
    </source>
</evidence>
<organism evidence="6 7">
    <name type="scientific">Frankia nepalensis</name>
    <dbReference type="NCBI Taxonomy" id="1836974"/>
    <lineage>
        <taxon>Bacteria</taxon>
        <taxon>Bacillati</taxon>
        <taxon>Actinomycetota</taxon>
        <taxon>Actinomycetes</taxon>
        <taxon>Frankiales</taxon>
        <taxon>Frankiaceae</taxon>
        <taxon>Frankia</taxon>
    </lineage>
</organism>
<evidence type="ECO:0000313" key="7">
    <source>
        <dbReference type="Proteomes" id="UP000604475"/>
    </source>
</evidence>
<sequence length="290" mass="30755">MRLGVLILPELPWAEAGALWRRAEDLGFDHAWTYDHVAWGVLRDEPWYGAVPTLAAAALSTTRIRLGTLVASPNFRHPVPFARELISLDDLSRGRLTLGIGAGGTGWDAGVLGQRPWPRAERAGRFAEFVELTDRLLAGSPTTYAGRYYAAERAPTTPGCVQRPRIPFAVAATGPRGMAVAAAHGQLWVTAGDPAHAGAALPAPAGAASVRAQMDLLDDACGAAGRDPASIGRLVLTGPRLDAGLTSVEAFRDAVGHYEAAGVTDLVVHWPRPQEPFAGDLATFERIFTA</sequence>
<evidence type="ECO:0000259" key="5">
    <source>
        <dbReference type="Pfam" id="PF00296"/>
    </source>
</evidence>
<keyword evidence="3" id="KW-0560">Oxidoreductase</keyword>
<dbReference type="SUPFAM" id="SSF51679">
    <property type="entry name" value="Bacterial luciferase-like"/>
    <property type="match status" value="1"/>
</dbReference>
<dbReference type="RefSeq" id="WP_203006830.1">
    <property type="nucleotide sequence ID" value="NZ_JADWYU010000237.1"/>
</dbReference>
<accession>A0A937UPN2</accession>
<dbReference type="PANTHER" id="PTHR42847:SF4">
    <property type="entry name" value="ALKANESULFONATE MONOOXYGENASE-RELATED"/>
    <property type="match status" value="1"/>
</dbReference>
<dbReference type="InterPro" id="IPR011251">
    <property type="entry name" value="Luciferase-like_dom"/>
</dbReference>
<keyword evidence="2" id="KW-0288">FMN</keyword>
<evidence type="ECO:0000256" key="1">
    <source>
        <dbReference type="ARBA" id="ARBA00022630"/>
    </source>
</evidence>
<name>A0A937UPN2_9ACTN</name>
<dbReference type="InterPro" id="IPR050172">
    <property type="entry name" value="SsuD_RutA_monooxygenase"/>
</dbReference>
<evidence type="ECO:0000313" key="6">
    <source>
        <dbReference type="EMBL" id="MBL7629248.1"/>
    </source>
</evidence>
<dbReference type="PANTHER" id="PTHR42847">
    <property type="entry name" value="ALKANESULFONATE MONOOXYGENASE"/>
    <property type="match status" value="1"/>
</dbReference>